<feature type="transmembrane region" description="Helical" evidence="8">
    <location>
        <begin position="88"/>
        <end position="115"/>
    </location>
</feature>
<feature type="transmembrane region" description="Helical" evidence="8">
    <location>
        <begin position="127"/>
        <end position="148"/>
    </location>
</feature>
<dbReference type="Proteomes" id="UP001157160">
    <property type="component" value="Unassembled WGS sequence"/>
</dbReference>
<evidence type="ECO:0000256" key="8">
    <source>
        <dbReference type="SAM" id="Phobius"/>
    </source>
</evidence>
<dbReference type="PANTHER" id="PTHR30472">
    <property type="entry name" value="FERRIC ENTEROBACTIN TRANSPORT SYSTEM PERMEASE PROTEIN"/>
    <property type="match status" value="1"/>
</dbReference>
<protein>
    <recommendedName>
        <fullName evidence="11">Iron ABC transporter permease</fullName>
    </recommendedName>
</protein>
<gene>
    <name evidence="9" type="ORF">GCM10025874_26310</name>
</gene>
<reference evidence="9 10" key="1">
    <citation type="journal article" date="2014" name="Int. J. Syst. Evol. Microbiol.">
        <title>Complete genome sequence of Corynebacterium casei LMG S-19264T (=DSM 44701T), isolated from a smear-ripened cheese.</title>
        <authorList>
            <consortium name="US DOE Joint Genome Institute (JGI-PGF)"/>
            <person name="Walter F."/>
            <person name="Albersmeier A."/>
            <person name="Kalinowski J."/>
            <person name="Ruckert C."/>
        </authorList>
    </citation>
    <scope>NUCLEOTIDE SEQUENCE [LARGE SCALE GENOMIC DNA]</scope>
    <source>
        <strain evidence="9 10">NBRC 112289</strain>
    </source>
</reference>
<evidence type="ECO:0000313" key="10">
    <source>
        <dbReference type="Proteomes" id="UP001157160"/>
    </source>
</evidence>
<accession>A0AA37UIE5</accession>
<dbReference type="InterPro" id="IPR037294">
    <property type="entry name" value="ABC_BtuC-like"/>
</dbReference>
<dbReference type="CDD" id="cd06550">
    <property type="entry name" value="TM_ABC_iron-siderophores_like"/>
    <property type="match status" value="1"/>
</dbReference>
<comment type="similarity">
    <text evidence="2">Belongs to the binding-protein-dependent transport system permease family. FecCD subfamily.</text>
</comment>
<comment type="caution">
    <text evidence="9">The sequence shown here is derived from an EMBL/GenBank/DDBJ whole genome shotgun (WGS) entry which is preliminary data.</text>
</comment>
<keyword evidence="4" id="KW-1003">Cell membrane</keyword>
<dbReference type="SUPFAM" id="SSF81345">
    <property type="entry name" value="ABC transporter involved in vitamin B12 uptake, BtuC"/>
    <property type="match status" value="1"/>
</dbReference>
<dbReference type="RefSeq" id="WP_284233419.1">
    <property type="nucleotide sequence ID" value="NZ_BSUL01000001.1"/>
</dbReference>
<evidence type="ECO:0000256" key="2">
    <source>
        <dbReference type="ARBA" id="ARBA00007935"/>
    </source>
</evidence>
<feature type="transmembrane region" description="Helical" evidence="8">
    <location>
        <begin position="44"/>
        <end position="67"/>
    </location>
</feature>
<dbReference type="GO" id="GO:0033214">
    <property type="term" value="P:siderophore-iron import into cell"/>
    <property type="evidence" value="ECO:0007669"/>
    <property type="project" value="TreeGrafter"/>
</dbReference>
<evidence type="ECO:0000256" key="3">
    <source>
        <dbReference type="ARBA" id="ARBA00022448"/>
    </source>
</evidence>
<dbReference type="Gene3D" id="1.10.3470.10">
    <property type="entry name" value="ABC transporter involved in vitamin B12 uptake, BtuC"/>
    <property type="match status" value="1"/>
</dbReference>
<organism evidence="9 10">
    <name type="scientific">Arenivirga flava</name>
    <dbReference type="NCBI Taxonomy" id="1930060"/>
    <lineage>
        <taxon>Bacteria</taxon>
        <taxon>Bacillati</taxon>
        <taxon>Actinomycetota</taxon>
        <taxon>Actinomycetes</taxon>
        <taxon>Micrococcales</taxon>
        <taxon>Microbacteriaceae</taxon>
        <taxon>Arenivirga</taxon>
    </lineage>
</organism>
<keyword evidence="5 8" id="KW-0812">Transmembrane</keyword>
<name>A0AA37UIE5_9MICO</name>
<sequence length="184" mass="19097">MLSGAALTAGLQGVISLVLLSDQQTLDRFRFWQVGSLVGRDLDNVASIWPFLAVGAAVALLSGRTLNLLALGDDLARGLGQRTGAVRALLLAVIVLLAGGGTALAGPLLFVGLVVPHLARGLVGQDYRWIVPLSALLGPALVLLADVAGRLIARPSEIEVGIVTAFLGAPVMILLLRRNRSEGL</sequence>
<dbReference type="GO" id="GO:0005886">
    <property type="term" value="C:plasma membrane"/>
    <property type="evidence" value="ECO:0007669"/>
    <property type="project" value="UniProtKB-SubCell"/>
</dbReference>
<feature type="transmembrane region" description="Helical" evidence="8">
    <location>
        <begin position="160"/>
        <end position="177"/>
    </location>
</feature>
<keyword evidence="6 8" id="KW-1133">Transmembrane helix</keyword>
<evidence type="ECO:0000256" key="5">
    <source>
        <dbReference type="ARBA" id="ARBA00022692"/>
    </source>
</evidence>
<keyword evidence="7 8" id="KW-0472">Membrane</keyword>
<dbReference type="EMBL" id="BSUL01000001">
    <property type="protein sequence ID" value="GMA29378.1"/>
    <property type="molecule type" value="Genomic_DNA"/>
</dbReference>
<dbReference type="GO" id="GO:0022857">
    <property type="term" value="F:transmembrane transporter activity"/>
    <property type="evidence" value="ECO:0007669"/>
    <property type="project" value="InterPro"/>
</dbReference>
<keyword evidence="10" id="KW-1185">Reference proteome</keyword>
<evidence type="ECO:0000256" key="7">
    <source>
        <dbReference type="ARBA" id="ARBA00023136"/>
    </source>
</evidence>
<comment type="subcellular location">
    <subcellularLocation>
        <location evidence="1">Cell membrane</location>
        <topology evidence="1">Multi-pass membrane protein</topology>
    </subcellularLocation>
</comment>
<dbReference type="InterPro" id="IPR000522">
    <property type="entry name" value="ABC_transptr_permease_BtuC"/>
</dbReference>
<evidence type="ECO:0000256" key="1">
    <source>
        <dbReference type="ARBA" id="ARBA00004651"/>
    </source>
</evidence>
<dbReference type="PANTHER" id="PTHR30472:SF1">
    <property type="entry name" value="FE(3+) DICITRATE TRANSPORT SYSTEM PERMEASE PROTEIN FECC-RELATED"/>
    <property type="match status" value="1"/>
</dbReference>
<evidence type="ECO:0000313" key="9">
    <source>
        <dbReference type="EMBL" id="GMA29378.1"/>
    </source>
</evidence>
<evidence type="ECO:0008006" key="11">
    <source>
        <dbReference type="Google" id="ProtNLM"/>
    </source>
</evidence>
<keyword evidence="3" id="KW-0813">Transport</keyword>
<dbReference type="Pfam" id="PF01032">
    <property type="entry name" value="FecCD"/>
    <property type="match status" value="1"/>
</dbReference>
<evidence type="ECO:0000256" key="4">
    <source>
        <dbReference type="ARBA" id="ARBA00022475"/>
    </source>
</evidence>
<evidence type="ECO:0000256" key="6">
    <source>
        <dbReference type="ARBA" id="ARBA00022989"/>
    </source>
</evidence>
<dbReference type="AlphaFoldDB" id="A0AA37UIE5"/>
<proteinExistence type="inferred from homology"/>